<feature type="compositionally biased region" description="Basic and acidic residues" evidence="1">
    <location>
        <begin position="280"/>
        <end position="295"/>
    </location>
</feature>
<accession>A0A2H0W0N7</accession>
<evidence type="ECO:0000313" key="2">
    <source>
        <dbReference type="EMBL" id="PIS04945.1"/>
    </source>
</evidence>
<dbReference type="Proteomes" id="UP000230935">
    <property type="component" value="Unassembled WGS sequence"/>
</dbReference>
<feature type="region of interest" description="Disordered" evidence="1">
    <location>
        <begin position="218"/>
        <end position="322"/>
    </location>
</feature>
<dbReference type="EMBL" id="PEZZ01000029">
    <property type="protein sequence ID" value="PIS04945.1"/>
    <property type="molecule type" value="Genomic_DNA"/>
</dbReference>
<gene>
    <name evidence="2" type="ORF">COT81_03660</name>
</gene>
<feature type="compositionally biased region" description="Polar residues" evidence="1">
    <location>
        <begin position="298"/>
        <end position="322"/>
    </location>
</feature>
<name>A0A2H0W0N7_9BACT</name>
<proteinExistence type="predicted"/>
<comment type="caution">
    <text evidence="2">The sequence shown here is derived from an EMBL/GenBank/DDBJ whole genome shotgun (WGS) entry which is preliminary data.</text>
</comment>
<reference evidence="3" key="1">
    <citation type="submission" date="2017-09" db="EMBL/GenBank/DDBJ databases">
        <title>Depth-based differentiation of microbial function through sediment-hosted aquifers and enrichment of novel symbionts in the deep terrestrial subsurface.</title>
        <authorList>
            <person name="Probst A.J."/>
            <person name="Ladd B."/>
            <person name="Jarett J.K."/>
            <person name="Geller-Mcgrath D.E."/>
            <person name="Sieber C.M.K."/>
            <person name="Emerson J.B."/>
            <person name="Anantharaman K."/>
            <person name="Thomas B.C."/>
            <person name="Malmstrom R."/>
            <person name="Stieglmeier M."/>
            <person name="Klingl A."/>
            <person name="Woyke T."/>
            <person name="Ryan C.M."/>
            <person name="Banfield J.F."/>
        </authorList>
    </citation>
    <scope>NUCLEOTIDE SEQUENCE [LARGE SCALE GENOMIC DNA]</scope>
</reference>
<feature type="region of interest" description="Disordered" evidence="1">
    <location>
        <begin position="1"/>
        <end position="83"/>
    </location>
</feature>
<protein>
    <submittedName>
        <fullName evidence="2">Uncharacterized protein</fullName>
    </submittedName>
</protein>
<evidence type="ECO:0000313" key="3">
    <source>
        <dbReference type="Proteomes" id="UP000230935"/>
    </source>
</evidence>
<organism evidence="2 3">
    <name type="scientific">Candidatus Buchananbacteria bacterium CG10_big_fil_rev_8_21_14_0_10_42_9</name>
    <dbReference type="NCBI Taxonomy" id="1974526"/>
    <lineage>
        <taxon>Bacteria</taxon>
        <taxon>Candidatus Buchananiibacteriota</taxon>
    </lineage>
</organism>
<sequence>MTDEIIILDDQGQEQVITSDHKPALPTQPSSPQSKPAGKLRLPKAPEEKVEPAPLDTLADFPIGPRDTDKKKPSAPADFVLFPDDEKDVQAKEKFVEDNRQNQLNLTEVVDKIKSQSGVSFDDPVLDNRFSNIIFSHLRGVREKLETRETLQRSQKVGGVELDDPKTQKILSLLDVAYDKLHSTIVEVKPRLDTSKIELAQEQKKRWDAPPAALVEKFNQSRAVSDSKGAVVNPKMTAPSPQPTTEPKLTAPASIAPESEKIQPQSTEKQAMPKKPVTQKTEESEAPKLEAKPDESFPASSVTPESKTSEAPQVSPEIQQMKNDVLQELSKNEAKKSKPSIFKKKAKLTGPVEELQSFDLVEFRRLSPNPNDAVQKIQDKIETLGKESFTQKLNGIKAWKSSPINQMYVNLGHESISQKRSITDIINTRESKSIPTLSEDEFKAIMDLNMKLRNH</sequence>
<dbReference type="AlphaFoldDB" id="A0A2H0W0N7"/>
<evidence type="ECO:0000256" key="1">
    <source>
        <dbReference type="SAM" id="MobiDB-lite"/>
    </source>
</evidence>